<evidence type="ECO:0000256" key="3">
    <source>
        <dbReference type="ARBA" id="ARBA00022763"/>
    </source>
</evidence>
<comment type="similarity">
    <text evidence="2 7">Belongs to the NSE4 family.</text>
</comment>
<feature type="domain" description="Non-structural maintenance of chromosome element 4 C-terminal" evidence="8">
    <location>
        <begin position="217"/>
        <end position="303"/>
    </location>
</feature>
<dbReference type="AlphaFoldDB" id="A0A3G2S1C8"/>
<comment type="subunit">
    <text evidence="7">Component of the SMC5-SMC6 complex.</text>
</comment>
<dbReference type="OrthoDB" id="361242at2759"/>
<evidence type="ECO:0000256" key="7">
    <source>
        <dbReference type="RuleBase" id="RU365071"/>
    </source>
</evidence>
<accession>A0A3G2S1C8</accession>
<dbReference type="Proteomes" id="UP000269793">
    <property type="component" value="Chromosome II"/>
</dbReference>
<keyword evidence="4 7" id="KW-0233">DNA recombination</keyword>
<dbReference type="InterPro" id="IPR014854">
    <property type="entry name" value="Nse4_C"/>
</dbReference>
<evidence type="ECO:0000256" key="2">
    <source>
        <dbReference type="ARBA" id="ARBA00008997"/>
    </source>
</evidence>
<dbReference type="GO" id="GO:0006310">
    <property type="term" value="P:DNA recombination"/>
    <property type="evidence" value="ECO:0007669"/>
    <property type="project" value="UniProtKB-UniRule"/>
</dbReference>
<dbReference type="InterPro" id="IPR027786">
    <property type="entry name" value="Nse4/EID"/>
</dbReference>
<dbReference type="Pfam" id="PF15412">
    <property type="entry name" value="Nse4-Nse3_bdg"/>
    <property type="match status" value="1"/>
</dbReference>
<evidence type="ECO:0000313" key="10">
    <source>
        <dbReference type="EMBL" id="AYO41764.1"/>
    </source>
</evidence>
<dbReference type="InterPro" id="IPR029225">
    <property type="entry name" value="Nse4_Nse3-bd"/>
</dbReference>
<evidence type="ECO:0000259" key="8">
    <source>
        <dbReference type="Pfam" id="PF08743"/>
    </source>
</evidence>
<reference evidence="10 11" key="1">
    <citation type="submission" date="2018-10" db="EMBL/GenBank/DDBJ databases">
        <title>Complete genome sequence of Malassezia restricta CBS 7877.</title>
        <authorList>
            <person name="Morand S.C."/>
            <person name="Bertignac M."/>
            <person name="Iltis A."/>
            <person name="Kolder I."/>
            <person name="Pirovano W."/>
            <person name="Jourdain R."/>
            <person name="Clavaud C."/>
        </authorList>
    </citation>
    <scope>NUCLEOTIDE SEQUENCE [LARGE SCALE GENOMIC DNA]</scope>
    <source>
        <strain evidence="10 11">CBS 7877</strain>
    </source>
</reference>
<dbReference type="GO" id="GO:0005634">
    <property type="term" value="C:nucleus"/>
    <property type="evidence" value="ECO:0007669"/>
    <property type="project" value="UniProtKB-SubCell"/>
</dbReference>
<organism evidence="10 11">
    <name type="scientific">Malassezia restricta (strain ATCC 96810 / NBRC 103918 / CBS 7877)</name>
    <name type="common">Seborrheic dermatitis infection agent</name>
    <dbReference type="NCBI Taxonomy" id="425264"/>
    <lineage>
        <taxon>Eukaryota</taxon>
        <taxon>Fungi</taxon>
        <taxon>Dikarya</taxon>
        <taxon>Basidiomycota</taxon>
        <taxon>Ustilaginomycotina</taxon>
        <taxon>Malasseziomycetes</taxon>
        <taxon>Malasseziales</taxon>
        <taxon>Malasseziaceae</taxon>
        <taxon>Malassezia</taxon>
    </lineage>
</organism>
<dbReference type="STRING" id="425264.A0A3G2S1C8"/>
<evidence type="ECO:0000256" key="1">
    <source>
        <dbReference type="ARBA" id="ARBA00004123"/>
    </source>
</evidence>
<protein>
    <recommendedName>
        <fullName evidence="7">Non-structural maintenance of chromosomes element 4</fullName>
    </recommendedName>
</protein>
<dbReference type="VEuPathDB" id="FungiDB:DNF11_0814"/>
<dbReference type="Pfam" id="PF08743">
    <property type="entry name" value="Nse4_C"/>
    <property type="match status" value="1"/>
</dbReference>
<evidence type="ECO:0000259" key="9">
    <source>
        <dbReference type="Pfam" id="PF15412"/>
    </source>
</evidence>
<feature type="domain" description="Nse4/EID protein Nse3/MAGE-binding" evidence="9">
    <location>
        <begin position="75"/>
        <end position="115"/>
    </location>
</feature>
<keyword evidence="6 7" id="KW-0539">Nucleus</keyword>
<dbReference type="PANTHER" id="PTHR16140:SF0">
    <property type="entry name" value="NON-STRUCTURAL MAINTENANCE OF CHROMOSOMES ELEMENT 4"/>
    <property type="match status" value="1"/>
</dbReference>
<dbReference type="EMBL" id="CP033149">
    <property type="protein sequence ID" value="AYO41764.1"/>
    <property type="molecule type" value="Genomic_DNA"/>
</dbReference>
<evidence type="ECO:0000256" key="5">
    <source>
        <dbReference type="ARBA" id="ARBA00023204"/>
    </source>
</evidence>
<evidence type="ECO:0000256" key="4">
    <source>
        <dbReference type="ARBA" id="ARBA00023172"/>
    </source>
</evidence>
<keyword evidence="5 7" id="KW-0234">DNA repair</keyword>
<evidence type="ECO:0000256" key="6">
    <source>
        <dbReference type="ARBA" id="ARBA00023242"/>
    </source>
</evidence>
<comment type="subcellular location">
    <subcellularLocation>
        <location evidence="1 7">Nucleus</location>
    </subcellularLocation>
</comment>
<name>A0A3G2S1C8_MALR7</name>
<dbReference type="GO" id="GO:0030915">
    <property type="term" value="C:Smc5-Smc6 complex"/>
    <property type="evidence" value="ECO:0007669"/>
    <property type="project" value="UniProtKB-UniRule"/>
</dbReference>
<gene>
    <name evidence="10" type="primary">nse4</name>
    <name evidence="10" type="ORF">DNF11_0814</name>
</gene>
<dbReference type="PANTHER" id="PTHR16140">
    <property type="entry name" value="NON-STRUCTURAL MAINTENANCE OF CHROMOSOMES ELEMENT 4"/>
    <property type="match status" value="1"/>
</dbReference>
<keyword evidence="3 7" id="KW-0227">DNA damage</keyword>
<comment type="function">
    <text evidence="7">Component of the SMC5-SMC6 complex, that promotes sister chromatid alignment after DNA damage and facilitates double-stranded DNA breaks (DSBs) repair via homologous recombination between sister chromatids.</text>
</comment>
<proteinExistence type="inferred from homology"/>
<keyword evidence="11" id="KW-1185">Reference proteome</keyword>
<evidence type="ECO:0000313" key="11">
    <source>
        <dbReference type="Proteomes" id="UP000269793"/>
    </source>
</evidence>
<dbReference type="GO" id="GO:0006281">
    <property type="term" value="P:DNA repair"/>
    <property type="evidence" value="ECO:0007669"/>
    <property type="project" value="UniProtKB-UniRule"/>
</dbReference>
<sequence>MAEDATSQNDAFTYESNQDIYEQRKLRRDYRALLASAQNTRRHLPESSIDDLGQMVRIGDTLYSKVKAPTDGLLDSRYLLNLSDMGAEMTRQMRLEADAFDLDEFMHKVSHIIRKRTNLSENQMDTDSINCWDWTKLGKIAARHSRRAPVPEHLLGPLQVTPRHRKATRSSRLDTDAVQVAPEQIDAAEMPQSENETSRLVLDIMQRLEACSGEEGVNLFQFALNPESFGDSVENLFYISFLIRDGTAAIVENDEGDPMLLLSEVPTEEDRRAGLTRRQIVFELDMATWRDLIEVYDIQSAMIPTRSQLTASIPQSG</sequence>